<evidence type="ECO:0000313" key="10">
    <source>
        <dbReference type="EMBL" id="RJF83624.1"/>
    </source>
</evidence>
<dbReference type="AlphaFoldDB" id="A0A418W0Y7"/>
<dbReference type="InterPro" id="IPR011990">
    <property type="entry name" value="TPR-like_helical_dom_sf"/>
</dbReference>
<evidence type="ECO:0000256" key="8">
    <source>
        <dbReference type="PROSITE-ProRule" id="PRU00339"/>
    </source>
</evidence>
<dbReference type="Proteomes" id="UP000283458">
    <property type="component" value="Unassembled WGS sequence"/>
</dbReference>
<dbReference type="SUPFAM" id="SSF48452">
    <property type="entry name" value="TPR-like"/>
    <property type="match status" value="1"/>
</dbReference>
<protein>
    <recommendedName>
        <fullName evidence="3">protein O-GlcNAc transferase</fullName>
        <ecNumber evidence="3">2.4.1.255</ecNumber>
    </recommendedName>
</protein>
<comment type="pathway">
    <text evidence="1">Protein modification; protein glycosylation.</text>
</comment>
<gene>
    <name evidence="10" type="ORF">D3877_02965</name>
</gene>
<evidence type="ECO:0000256" key="3">
    <source>
        <dbReference type="ARBA" id="ARBA00011970"/>
    </source>
</evidence>
<dbReference type="SUPFAM" id="SSF53756">
    <property type="entry name" value="UDP-Glycosyltransferase/glycogen phosphorylase"/>
    <property type="match status" value="1"/>
</dbReference>
<dbReference type="InterPro" id="IPR029489">
    <property type="entry name" value="OGT/SEC/SPY_C"/>
</dbReference>
<dbReference type="RefSeq" id="WP_119829264.1">
    <property type="nucleotide sequence ID" value="NZ_QYUL01000001.1"/>
</dbReference>
<dbReference type="EC" id="2.4.1.255" evidence="3"/>
<dbReference type="Gene3D" id="3.40.50.11380">
    <property type="match status" value="1"/>
</dbReference>
<evidence type="ECO:0000313" key="11">
    <source>
        <dbReference type="Proteomes" id="UP000283458"/>
    </source>
</evidence>
<feature type="domain" description="O-GlcNAc transferase C-terminal" evidence="9">
    <location>
        <begin position="481"/>
        <end position="655"/>
    </location>
</feature>
<evidence type="ECO:0000256" key="5">
    <source>
        <dbReference type="ARBA" id="ARBA00022679"/>
    </source>
</evidence>
<dbReference type="OrthoDB" id="146908at2"/>
<dbReference type="Pfam" id="PF13844">
    <property type="entry name" value="Glyco_transf_41"/>
    <property type="match status" value="2"/>
</dbReference>
<keyword evidence="5" id="KW-0808">Transferase</keyword>
<dbReference type="InterPro" id="IPR019734">
    <property type="entry name" value="TPR_rpt"/>
</dbReference>
<dbReference type="PANTHER" id="PTHR44835">
    <property type="entry name" value="UDP-N-ACETYLGLUCOSAMINE--PEPTIDE N-ACETYLGLUCOSAMINYLTRANSFERASE SPINDLY-RELATED"/>
    <property type="match status" value="1"/>
</dbReference>
<evidence type="ECO:0000256" key="7">
    <source>
        <dbReference type="ARBA" id="ARBA00022803"/>
    </source>
</evidence>
<dbReference type="SMART" id="SM00028">
    <property type="entry name" value="TPR"/>
    <property type="match status" value="4"/>
</dbReference>
<evidence type="ECO:0000256" key="4">
    <source>
        <dbReference type="ARBA" id="ARBA00022676"/>
    </source>
</evidence>
<dbReference type="Gene3D" id="3.40.50.2000">
    <property type="entry name" value="Glycogen Phosphorylase B"/>
    <property type="match status" value="1"/>
</dbReference>
<dbReference type="Pfam" id="PF13181">
    <property type="entry name" value="TPR_8"/>
    <property type="match status" value="1"/>
</dbReference>
<keyword evidence="7 8" id="KW-0802">TPR repeat</keyword>
<name>A0A418W0Y7_9PROT</name>
<dbReference type="InterPro" id="IPR051939">
    <property type="entry name" value="Glycosyltr_41/O-GlcNAc_trsf"/>
</dbReference>
<reference evidence="10 11" key="1">
    <citation type="submission" date="2018-09" db="EMBL/GenBank/DDBJ databases">
        <authorList>
            <person name="Zhu H."/>
        </authorList>
    </citation>
    <scope>NUCLEOTIDE SEQUENCE [LARGE SCALE GENOMIC DNA]</scope>
    <source>
        <strain evidence="10 11">K2W22B-5</strain>
    </source>
</reference>
<evidence type="ECO:0000256" key="6">
    <source>
        <dbReference type="ARBA" id="ARBA00022737"/>
    </source>
</evidence>
<comment type="similarity">
    <text evidence="2">Belongs to the glycosyltransferase 41 family. O-GlcNAc transferase subfamily.</text>
</comment>
<organism evidence="10 11">
    <name type="scientific">Azospirillum cavernae</name>
    <dbReference type="NCBI Taxonomy" id="2320860"/>
    <lineage>
        <taxon>Bacteria</taxon>
        <taxon>Pseudomonadati</taxon>
        <taxon>Pseudomonadota</taxon>
        <taxon>Alphaproteobacteria</taxon>
        <taxon>Rhodospirillales</taxon>
        <taxon>Azospirillaceae</taxon>
        <taxon>Azospirillum</taxon>
    </lineage>
</organism>
<proteinExistence type="inferred from homology"/>
<accession>A0A418W0Y7</accession>
<dbReference type="EMBL" id="QYUL01000001">
    <property type="protein sequence ID" value="RJF83624.1"/>
    <property type="molecule type" value="Genomic_DNA"/>
</dbReference>
<dbReference type="Gene3D" id="1.25.40.10">
    <property type="entry name" value="Tetratricopeptide repeat domain"/>
    <property type="match status" value="2"/>
</dbReference>
<keyword evidence="4" id="KW-0328">Glycosyltransferase</keyword>
<keyword evidence="11" id="KW-1185">Reference proteome</keyword>
<feature type="domain" description="O-GlcNAc transferase C-terminal" evidence="9">
    <location>
        <begin position="307"/>
        <end position="455"/>
    </location>
</feature>
<dbReference type="PANTHER" id="PTHR44835:SF1">
    <property type="entry name" value="PROTEIN O-GLCNAC TRANSFERASE"/>
    <property type="match status" value="1"/>
</dbReference>
<feature type="repeat" description="TPR" evidence="8">
    <location>
        <begin position="55"/>
        <end position="88"/>
    </location>
</feature>
<comment type="caution">
    <text evidence="10">The sequence shown here is derived from an EMBL/GenBank/DDBJ whole genome shotgun (WGS) entry which is preliminary data.</text>
</comment>
<dbReference type="PROSITE" id="PS50005">
    <property type="entry name" value="TPR"/>
    <property type="match status" value="1"/>
</dbReference>
<sequence length="685" mass="74837">MAPPAMVAFPLTIPASTMLDTNAPLIAAFAHHQSGRVAEAEEQYRLILEREPAQADVWQLFGVLASQSGRHDLAAQNLLHALALSPESPAHLLSAAAVFNAAGHQDVAETLLRRALRLRGDIVEALRQLCERWGWQGRYAEAIPLARVQSALDPSAAGPILDVGAMSGQIGRIEEARTALHRAARLDPASAAAFNLAWLDVVDARRHDMAEVRLRVALAANPTHVDALHNMGCSLLNLSRPREAAMCLARANRLAPHRIDVVNAIASAGLYLPLPDAEPCFQAAHAFEERFLRPLYPQDPAHANWPDPNRRLRVGYLSTDLHAAQPVARNLEPVLRAHDRERFDLFVYSDIPILDPTVERFQALSGGWRMVAGLSDEALAQGIRSDGIDILVVLAGHFDGNRLSVCAHQPAPVQISHHDVTTSAMPVIDALIVDRVIGARPLSECFTERLMRLPSYVIMAPPDDPPPLTPPPLLRNGFPTFGCFNNPAKMSDATLDLWARVLSATPDARLRLKYQKHYDAPACRARILDHLVAGGVDPTRVEFLPGSLNSVSEHLALYDGVDVALDPFPFSGSTTTFEALFMGVPVVTLPQPRLVARWSASILTTVGLTSFIADSPDDYIAIAQRAATDSHGLATLRAGLRERVLASSLCDAPRMARHLERVYRALWRRWCAKVAQKQRNGEGEA</sequence>
<keyword evidence="6" id="KW-0677">Repeat</keyword>
<evidence type="ECO:0000256" key="2">
    <source>
        <dbReference type="ARBA" id="ARBA00005386"/>
    </source>
</evidence>
<evidence type="ECO:0000256" key="1">
    <source>
        <dbReference type="ARBA" id="ARBA00004922"/>
    </source>
</evidence>
<dbReference type="GO" id="GO:0097363">
    <property type="term" value="F:protein O-acetylglucosaminyltransferase activity"/>
    <property type="evidence" value="ECO:0007669"/>
    <property type="project" value="UniProtKB-EC"/>
</dbReference>
<evidence type="ECO:0000259" key="9">
    <source>
        <dbReference type="Pfam" id="PF13844"/>
    </source>
</evidence>